<sequence>MDVSAICAAWPLASPCSLTPLTGGTNNHVWRVDAADGHSYTLRVSPDETHVPRLRYEMTVLQALSIQDLPFLLPLPIQAYSGDLLVPFELQDGKMGVATLAPFLPGSVSRKSTPEKARDAGRTLAILDRALASVPDQSTPSEIRTLLPFGCLEQRNPLVPDLGAALDALPVERQQIQQIQAILATHLDSVDELYTSLPQQLLHRDLDTSNLLLNEQEGVTAVLDFEFAARDIRALDLSVSLSWWPVSHMGTGTEWEIIDPLGRAYMDILPLEEAELRAIPAMMRMRQFASLQHRIGRYLSGLETAEAVQDAINFGLWRFNWLADHQNALIEHALRWRA</sequence>
<feature type="domain" description="Aminoglycoside phosphotransferase" evidence="2">
    <location>
        <begin position="18"/>
        <end position="245"/>
    </location>
</feature>
<dbReference type="OrthoDB" id="156345at2"/>
<dbReference type="EMBL" id="BIFS01000002">
    <property type="protein sequence ID" value="GCE23941.1"/>
    <property type="molecule type" value="Genomic_DNA"/>
</dbReference>
<dbReference type="PANTHER" id="PTHR21064:SF6">
    <property type="entry name" value="AMINOGLYCOSIDE PHOSPHOTRANSFERASE DOMAIN-CONTAINING PROTEIN"/>
    <property type="match status" value="1"/>
</dbReference>
<evidence type="ECO:0000256" key="1">
    <source>
        <dbReference type="ARBA" id="ARBA00038240"/>
    </source>
</evidence>
<dbReference type="AlphaFoldDB" id="A0A402AXT0"/>
<keyword evidence="4" id="KW-1185">Reference proteome</keyword>
<gene>
    <name evidence="3" type="ORF">KDK_77410</name>
</gene>
<protein>
    <recommendedName>
        <fullName evidence="2">Aminoglycoside phosphotransferase domain-containing protein</fullName>
    </recommendedName>
</protein>
<reference evidence="4" key="1">
    <citation type="submission" date="2018-12" db="EMBL/GenBank/DDBJ databases">
        <title>Tengunoibacter tsumagoiensis gen. nov., sp. nov., Dictyobacter kobayashii sp. nov., D. alpinus sp. nov., and D. joshuensis sp. nov. and description of Dictyobacteraceae fam. nov. within the order Ktedonobacterales isolated from Tengu-no-mugimeshi.</title>
        <authorList>
            <person name="Wang C.M."/>
            <person name="Zheng Y."/>
            <person name="Sakai Y."/>
            <person name="Toyoda A."/>
            <person name="Minakuchi Y."/>
            <person name="Abe K."/>
            <person name="Yokota A."/>
            <person name="Yabe S."/>
        </authorList>
    </citation>
    <scope>NUCLEOTIDE SEQUENCE [LARGE SCALE GENOMIC DNA]</scope>
    <source>
        <strain evidence="4">Uno11</strain>
    </source>
</reference>
<accession>A0A402AXT0</accession>
<comment type="similarity">
    <text evidence="1">Belongs to the pseudomonas-type ThrB family.</text>
</comment>
<organism evidence="3 4">
    <name type="scientific">Dictyobacter kobayashii</name>
    <dbReference type="NCBI Taxonomy" id="2014872"/>
    <lineage>
        <taxon>Bacteria</taxon>
        <taxon>Bacillati</taxon>
        <taxon>Chloroflexota</taxon>
        <taxon>Ktedonobacteria</taxon>
        <taxon>Ktedonobacterales</taxon>
        <taxon>Dictyobacteraceae</taxon>
        <taxon>Dictyobacter</taxon>
    </lineage>
</organism>
<evidence type="ECO:0000313" key="4">
    <source>
        <dbReference type="Proteomes" id="UP000287188"/>
    </source>
</evidence>
<dbReference type="SUPFAM" id="SSF56112">
    <property type="entry name" value="Protein kinase-like (PK-like)"/>
    <property type="match status" value="1"/>
</dbReference>
<evidence type="ECO:0000259" key="2">
    <source>
        <dbReference type="Pfam" id="PF01636"/>
    </source>
</evidence>
<proteinExistence type="inferred from homology"/>
<evidence type="ECO:0000313" key="3">
    <source>
        <dbReference type="EMBL" id="GCE23941.1"/>
    </source>
</evidence>
<dbReference type="InterPro" id="IPR002575">
    <property type="entry name" value="Aminoglycoside_PTrfase"/>
</dbReference>
<comment type="caution">
    <text evidence="3">The sequence shown here is derived from an EMBL/GenBank/DDBJ whole genome shotgun (WGS) entry which is preliminary data.</text>
</comment>
<dbReference type="InterPro" id="IPR050249">
    <property type="entry name" value="Pseudomonas-type_ThrB"/>
</dbReference>
<dbReference type="GO" id="GO:0019202">
    <property type="term" value="F:amino acid kinase activity"/>
    <property type="evidence" value="ECO:0007669"/>
    <property type="project" value="TreeGrafter"/>
</dbReference>
<dbReference type="Gene3D" id="3.90.1200.10">
    <property type="match status" value="1"/>
</dbReference>
<dbReference type="Pfam" id="PF01636">
    <property type="entry name" value="APH"/>
    <property type="match status" value="1"/>
</dbReference>
<name>A0A402AXT0_9CHLR</name>
<dbReference type="PANTHER" id="PTHR21064">
    <property type="entry name" value="AMINOGLYCOSIDE PHOSPHOTRANSFERASE DOMAIN-CONTAINING PROTEIN-RELATED"/>
    <property type="match status" value="1"/>
</dbReference>
<dbReference type="Proteomes" id="UP000287188">
    <property type="component" value="Unassembled WGS sequence"/>
</dbReference>
<dbReference type="InterPro" id="IPR011009">
    <property type="entry name" value="Kinase-like_dom_sf"/>
</dbReference>
<dbReference type="Gene3D" id="3.30.200.20">
    <property type="entry name" value="Phosphorylase Kinase, domain 1"/>
    <property type="match status" value="1"/>
</dbReference>
<dbReference type="RefSeq" id="WP_126557255.1">
    <property type="nucleotide sequence ID" value="NZ_BIFS01000002.1"/>
</dbReference>